<evidence type="ECO:0000256" key="9">
    <source>
        <dbReference type="RuleBase" id="RU364070"/>
    </source>
</evidence>
<dbReference type="SUPFAM" id="SSF82693">
    <property type="entry name" value="Multidrug efflux transporter AcrB pore domain, PN1, PN2, PC1 and PC2 subdomains"/>
    <property type="match status" value="4"/>
</dbReference>
<dbReference type="AlphaFoldDB" id="A0A365R476"/>
<name>A0A365R476_9BURK</name>
<dbReference type="InterPro" id="IPR004764">
    <property type="entry name" value="MdtF-like"/>
</dbReference>
<feature type="transmembrane region" description="Helical" evidence="9">
    <location>
        <begin position="1018"/>
        <end position="1042"/>
    </location>
</feature>
<dbReference type="EMBL" id="QMFZ01000001">
    <property type="protein sequence ID" value="RBB42813.1"/>
    <property type="molecule type" value="Genomic_DNA"/>
</dbReference>
<dbReference type="Gene3D" id="3.30.2090.10">
    <property type="entry name" value="Multidrug efflux transporter AcrB TolC docking domain, DN and DC subdomains"/>
    <property type="match status" value="2"/>
</dbReference>
<keyword evidence="8 9" id="KW-0472">Membrane</keyword>
<dbReference type="GO" id="GO:0009636">
    <property type="term" value="P:response to toxic substance"/>
    <property type="evidence" value="ECO:0007669"/>
    <property type="project" value="UniProtKB-ARBA"/>
</dbReference>
<dbReference type="Pfam" id="PF00873">
    <property type="entry name" value="ACR_tran"/>
    <property type="match status" value="1"/>
</dbReference>
<dbReference type="NCBIfam" id="TIGR00915">
    <property type="entry name" value="2A0602"/>
    <property type="match status" value="1"/>
</dbReference>
<keyword evidence="3 9" id="KW-0813">Transport</keyword>
<feature type="transmembrane region" description="Helical" evidence="9">
    <location>
        <begin position="986"/>
        <end position="1006"/>
    </location>
</feature>
<dbReference type="InterPro" id="IPR000731">
    <property type="entry name" value="SSD"/>
</dbReference>
<dbReference type="GO" id="GO:0005886">
    <property type="term" value="C:plasma membrane"/>
    <property type="evidence" value="ECO:0007669"/>
    <property type="project" value="UniProtKB-SubCell"/>
</dbReference>
<evidence type="ECO:0000256" key="2">
    <source>
        <dbReference type="ARBA" id="ARBA00010942"/>
    </source>
</evidence>
<feature type="transmembrane region" description="Helical" evidence="9">
    <location>
        <begin position="346"/>
        <end position="364"/>
    </location>
</feature>
<organism evidence="11 12">
    <name type="scientific">Burkholderia reimsis</name>
    <dbReference type="NCBI Taxonomy" id="2234132"/>
    <lineage>
        <taxon>Bacteria</taxon>
        <taxon>Pseudomonadati</taxon>
        <taxon>Pseudomonadota</taxon>
        <taxon>Betaproteobacteria</taxon>
        <taxon>Burkholderiales</taxon>
        <taxon>Burkholderiaceae</taxon>
        <taxon>Burkholderia</taxon>
    </lineage>
</organism>
<comment type="caution">
    <text evidence="11">The sequence shown here is derived from an EMBL/GenBank/DDBJ whole genome shotgun (WGS) entry which is preliminary data.</text>
</comment>
<dbReference type="SUPFAM" id="SSF82866">
    <property type="entry name" value="Multidrug efflux transporter AcrB transmembrane domain"/>
    <property type="match status" value="2"/>
</dbReference>
<feature type="transmembrane region" description="Helical" evidence="9">
    <location>
        <begin position="12"/>
        <end position="32"/>
    </location>
</feature>
<evidence type="ECO:0000313" key="12">
    <source>
        <dbReference type="Proteomes" id="UP000252458"/>
    </source>
</evidence>
<dbReference type="RefSeq" id="WP_060064273.1">
    <property type="nucleotide sequence ID" value="NZ_QMFZ01000001.1"/>
</dbReference>
<gene>
    <name evidence="11" type="ORF">DPV79_00380</name>
</gene>
<keyword evidence="5 9" id="KW-0997">Cell inner membrane</keyword>
<proteinExistence type="inferred from homology"/>
<dbReference type="Gene3D" id="3.30.70.1430">
    <property type="entry name" value="Multidrug efflux transporter AcrB pore domain"/>
    <property type="match status" value="2"/>
</dbReference>
<dbReference type="Gene3D" id="3.30.70.1440">
    <property type="entry name" value="Multidrug efflux transporter AcrB pore domain"/>
    <property type="match status" value="1"/>
</dbReference>
<evidence type="ECO:0000313" key="11">
    <source>
        <dbReference type="EMBL" id="RBB42813.1"/>
    </source>
</evidence>
<feature type="transmembrane region" description="Helical" evidence="9">
    <location>
        <begin position="941"/>
        <end position="965"/>
    </location>
</feature>
<dbReference type="Gene3D" id="1.20.1640.10">
    <property type="entry name" value="Multidrug efflux transporter AcrB transmembrane domain"/>
    <property type="match status" value="2"/>
</dbReference>
<dbReference type="PRINTS" id="PR00702">
    <property type="entry name" value="ACRIFLAVINRP"/>
</dbReference>
<feature type="transmembrane region" description="Helical" evidence="9">
    <location>
        <begin position="553"/>
        <end position="573"/>
    </location>
</feature>
<keyword evidence="12" id="KW-1185">Reference proteome</keyword>
<evidence type="ECO:0000256" key="7">
    <source>
        <dbReference type="ARBA" id="ARBA00022989"/>
    </source>
</evidence>
<evidence type="ECO:0000256" key="1">
    <source>
        <dbReference type="ARBA" id="ARBA00004429"/>
    </source>
</evidence>
<comment type="similarity">
    <text evidence="2 9">Belongs to the resistance-nodulation-cell division (RND) (TC 2.A.6) family.</text>
</comment>
<dbReference type="FunFam" id="3.30.70.1430:FF:000001">
    <property type="entry name" value="Efflux pump membrane transporter"/>
    <property type="match status" value="1"/>
</dbReference>
<comment type="subcellular location">
    <subcellularLocation>
        <location evidence="1 9">Cell inner membrane</location>
        <topology evidence="1 9">Multi-pass membrane protein</topology>
    </subcellularLocation>
</comment>
<sequence>MNLGRLSVQQPVLAIVLSIVLTIAGALAYFSLAVSEYPDIAPPTVVIQATYPGASAETVSQTVSTPIELEVNGVEDMLYMYSQATSDGSLNITVTFKPGTDVDKAQVLVQNRVALATPRLPEPVQRSGVSVRKSSPTQLGTIFLYSPDQRYDPLYVSNYAIRNVADVLKRIEGVGDINPLGAREYSMRIWLDPERVASFGLSPGDLIAAVRAQNTQLAGGVVAQAPITNQAFQPNLIFEGRLKRPEDFSDIVVKQGKDGRLVRLKDVARVEVGALAYATDSYMLRHPTIALQVLQQPGANAVATMDAVEKKMAELARDFPKGIVYNIGYNPTAFIGDSIHELVKTIYEAVVLVVFVVLLFLQGWRPSIIPILSIPVSLVGTFAAMAALGYSINNLTLFGLVLAVGIVVDNAIVVVENVERHLSAGAGPRDATLLTMKEVGGALFAITLVLCAVFVPTSFIPGISGQFFRQFGVTIAVSTAISFFTSVTLAPALSAMMLKAHTGDHDVPAPASRMAAPFAPAMRVARRFSNAFNRVFQRLSDAYGRLVRKVVRIIPAMGVLYVVLIAATGYLLVSSPKGFIPAQDRGYLVVLVRMPDGATLERTSAVARKIEDIALSVPGVARVPVFSGVNAATGTNSANSAGLFPVFEPWPERKARGLTIDTIAAEMRKRLAAVTEASIVVAMPPPVQGLGSTGGFAMRLEDRNGLGTAALAKATQDLVAAANRTPGMVGVYTPYSATSPQVHVELDREKAEMLGVPSQAINDAVETYFGSTYINDFNIVGRTYRVTAQADLPFRVGASDLARLKVRNRDGEMVPIGSVTRIDDTLGVDRAPRYNLYPATEINGDTAPGLGSGFAIKTMESLAKQVLPPGISFEWTDLSYQQTTAGNTGLLVFPLCVLLVYLVLAAQYGSWSLPVSILLIVPMCLLAASLGVRALGQDVNILTQIGFIVLVGLAAKNAILIVEVARQLEADGTELVEAVVEACVQRLRPIVMTSLAFILGVLPLVISEGAGAEMRQAVGAAVFFGMIGVTFFGLLFTPVFYVMVRRLALRKAAVATVATEVVQ</sequence>
<dbReference type="GO" id="GO:0042910">
    <property type="term" value="F:xenobiotic transmembrane transporter activity"/>
    <property type="evidence" value="ECO:0007669"/>
    <property type="project" value="TreeGrafter"/>
</dbReference>
<dbReference type="InterPro" id="IPR027463">
    <property type="entry name" value="AcrB_DN_DC_subdom"/>
</dbReference>
<reference evidence="11 12" key="1">
    <citation type="submission" date="2018-06" db="EMBL/GenBank/DDBJ databases">
        <title>Draft genome sequence of Burkholderia reimsis strain BE51 isolated from a French agricultural soil.</title>
        <authorList>
            <person name="Esmaeel Q."/>
        </authorList>
    </citation>
    <scope>NUCLEOTIDE SEQUENCE [LARGE SCALE GENOMIC DNA]</scope>
    <source>
        <strain evidence="11 12">BE51</strain>
    </source>
</reference>
<feature type="transmembrane region" description="Helical" evidence="9">
    <location>
        <begin position="888"/>
        <end position="906"/>
    </location>
</feature>
<feature type="transmembrane region" description="Helical" evidence="9">
    <location>
        <begin position="371"/>
        <end position="392"/>
    </location>
</feature>
<dbReference type="NCBIfam" id="NF000282">
    <property type="entry name" value="RND_permease_1"/>
    <property type="match status" value="1"/>
</dbReference>
<evidence type="ECO:0000256" key="3">
    <source>
        <dbReference type="ARBA" id="ARBA00022448"/>
    </source>
</evidence>
<feature type="transmembrane region" description="Helical" evidence="9">
    <location>
        <begin position="439"/>
        <end position="459"/>
    </location>
</feature>
<keyword evidence="6 9" id="KW-0812">Transmembrane</keyword>
<evidence type="ECO:0000256" key="6">
    <source>
        <dbReference type="ARBA" id="ARBA00022692"/>
    </source>
</evidence>
<accession>A0A365R476</accession>
<dbReference type="PANTHER" id="PTHR32063:SF11">
    <property type="entry name" value="CATION OR DRUG EFFLUX SYSTEM PROTEIN"/>
    <property type="match status" value="1"/>
</dbReference>
<dbReference type="Gene3D" id="3.30.70.1320">
    <property type="entry name" value="Multidrug efflux transporter AcrB pore domain like"/>
    <property type="match status" value="1"/>
</dbReference>
<dbReference type="SUPFAM" id="SSF82714">
    <property type="entry name" value="Multidrug efflux transporter AcrB TolC docking domain, DN and DC subdomains"/>
    <property type="match status" value="2"/>
</dbReference>
<dbReference type="PANTHER" id="PTHR32063">
    <property type="match status" value="1"/>
</dbReference>
<feature type="transmembrane region" description="Helical" evidence="9">
    <location>
        <begin position="471"/>
        <end position="493"/>
    </location>
</feature>
<feature type="domain" description="SSD" evidence="10">
    <location>
        <begin position="367"/>
        <end position="496"/>
    </location>
</feature>
<feature type="transmembrane region" description="Helical" evidence="9">
    <location>
        <begin position="398"/>
        <end position="418"/>
    </location>
</feature>
<keyword evidence="4" id="KW-1003">Cell membrane</keyword>
<evidence type="ECO:0000256" key="5">
    <source>
        <dbReference type="ARBA" id="ARBA00022519"/>
    </source>
</evidence>
<dbReference type="InterPro" id="IPR001036">
    <property type="entry name" value="Acrflvin-R"/>
</dbReference>
<feature type="transmembrane region" description="Helical" evidence="9">
    <location>
        <begin position="913"/>
        <end position="935"/>
    </location>
</feature>
<evidence type="ECO:0000256" key="8">
    <source>
        <dbReference type="ARBA" id="ARBA00023136"/>
    </source>
</evidence>
<evidence type="ECO:0000259" key="10">
    <source>
        <dbReference type="PROSITE" id="PS50156"/>
    </source>
</evidence>
<evidence type="ECO:0000256" key="4">
    <source>
        <dbReference type="ARBA" id="ARBA00022475"/>
    </source>
</evidence>
<protein>
    <recommendedName>
        <fullName evidence="9">Efflux pump membrane transporter</fullName>
    </recommendedName>
</protein>
<keyword evidence="7 9" id="KW-1133">Transmembrane helix</keyword>
<dbReference type="GO" id="GO:0015562">
    <property type="term" value="F:efflux transmembrane transporter activity"/>
    <property type="evidence" value="ECO:0007669"/>
    <property type="project" value="InterPro"/>
</dbReference>
<dbReference type="PROSITE" id="PS50156">
    <property type="entry name" value="SSD"/>
    <property type="match status" value="1"/>
</dbReference>
<dbReference type="Proteomes" id="UP000252458">
    <property type="component" value="Unassembled WGS sequence"/>
</dbReference>
<dbReference type="FunFam" id="1.20.1640.10:FF:000001">
    <property type="entry name" value="Efflux pump membrane transporter"/>
    <property type="match status" value="1"/>
</dbReference>